<organism evidence="2 3">
    <name type="scientific">Podospora australis</name>
    <dbReference type="NCBI Taxonomy" id="1536484"/>
    <lineage>
        <taxon>Eukaryota</taxon>
        <taxon>Fungi</taxon>
        <taxon>Dikarya</taxon>
        <taxon>Ascomycota</taxon>
        <taxon>Pezizomycotina</taxon>
        <taxon>Sordariomycetes</taxon>
        <taxon>Sordariomycetidae</taxon>
        <taxon>Sordariales</taxon>
        <taxon>Podosporaceae</taxon>
        <taxon>Podospora</taxon>
    </lineage>
</organism>
<feature type="compositionally biased region" description="Polar residues" evidence="1">
    <location>
        <begin position="370"/>
        <end position="379"/>
    </location>
</feature>
<dbReference type="EMBL" id="MU864451">
    <property type="protein sequence ID" value="KAK4185384.1"/>
    <property type="molecule type" value="Genomic_DNA"/>
</dbReference>
<reference evidence="2" key="1">
    <citation type="journal article" date="2023" name="Mol. Phylogenet. Evol.">
        <title>Genome-scale phylogeny and comparative genomics of the fungal order Sordariales.</title>
        <authorList>
            <person name="Hensen N."/>
            <person name="Bonometti L."/>
            <person name="Westerberg I."/>
            <person name="Brannstrom I.O."/>
            <person name="Guillou S."/>
            <person name="Cros-Aarteil S."/>
            <person name="Calhoun S."/>
            <person name="Haridas S."/>
            <person name="Kuo A."/>
            <person name="Mondo S."/>
            <person name="Pangilinan J."/>
            <person name="Riley R."/>
            <person name="LaButti K."/>
            <person name="Andreopoulos B."/>
            <person name="Lipzen A."/>
            <person name="Chen C."/>
            <person name="Yan M."/>
            <person name="Daum C."/>
            <person name="Ng V."/>
            <person name="Clum A."/>
            <person name="Steindorff A."/>
            <person name="Ohm R.A."/>
            <person name="Martin F."/>
            <person name="Silar P."/>
            <person name="Natvig D.O."/>
            <person name="Lalanne C."/>
            <person name="Gautier V."/>
            <person name="Ament-Velasquez S.L."/>
            <person name="Kruys A."/>
            <person name="Hutchinson M.I."/>
            <person name="Powell A.J."/>
            <person name="Barry K."/>
            <person name="Miller A.N."/>
            <person name="Grigoriev I.V."/>
            <person name="Debuchy R."/>
            <person name="Gladieux P."/>
            <person name="Hiltunen Thoren M."/>
            <person name="Johannesson H."/>
        </authorList>
    </citation>
    <scope>NUCLEOTIDE SEQUENCE</scope>
    <source>
        <strain evidence="2">PSN309</strain>
    </source>
</reference>
<evidence type="ECO:0000313" key="2">
    <source>
        <dbReference type="EMBL" id="KAK4185384.1"/>
    </source>
</evidence>
<sequence length="392" mass="43933">MDDPADTCWSWPHWKFGLRRDDLFTKLHDQYNTVQTPILDPEAFHHDVYEISSQANSADEFHTMLRARKQRRLRELDDSLKSAAFEIVANPNLVGTDQWQHAVQLFRTNSLDSLVRYFASYLPHDHPWYKKGSTCSSETGSSVDSFAPSHGSLFDDDDGPIMTDEPLDFPSTLEHHLPPSPRSMTMCSDSSVASPIDDAVHDYDLNTLTPARTLSYSESEPDCCELSEPHTHFNEEAELTSPDVESPAISITTTTDAAATGVEDEVAGTTISESGEDDATPLPLMTDGSDLPTPKPEGASFFDTAPRLPRRRHRSLSPSRPHPLSEHEVDDLLSTHRDPRSAVQCMQLSRRRREQSPMQRKRRGPGESLTRIQKPSPDTSRARPRARKGCDS</sequence>
<accession>A0AAN6WNZ8</accession>
<name>A0AAN6WNZ8_9PEZI</name>
<comment type="caution">
    <text evidence="2">The sequence shown here is derived from an EMBL/GenBank/DDBJ whole genome shotgun (WGS) entry which is preliminary data.</text>
</comment>
<reference evidence="2" key="2">
    <citation type="submission" date="2023-05" db="EMBL/GenBank/DDBJ databases">
        <authorList>
            <consortium name="Lawrence Berkeley National Laboratory"/>
            <person name="Steindorff A."/>
            <person name="Hensen N."/>
            <person name="Bonometti L."/>
            <person name="Westerberg I."/>
            <person name="Brannstrom I.O."/>
            <person name="Guillou S."/>
            <person name="Cros-Aarteil S."/>
            <person name="Calhoun S."/>
            <person name="Haridas S."/>
            <person name="Kuo A."/>
            <person name="Mondo S."/>
            <person name="Pangilinan J."/>
            <person name="Riley R."/>
            <person name="Labutti K."/>
            <person name="Andreopoulos B."/>
            <person name="Lipzen A."/>
            <person name="Chen C."/>
            <person name="Yanf M."/>
            <person name="Daum C."/>
            <person name="Ng V."/>
            <person name="Clum A."/>
            <person name="Ohm R."/>
            <person name="Martin F."/>
            <person name="Silar P."/>
            <person name="Natvig D."/>
            <person name="Lalanne C."/>
            <person name="Gautier V."/>
            <person name="Ament-Velasquez S.L."/>
            <person name="Kruys A."/>
            <person name="Hutchinson M.I."/>
            <person name="Powell A.J."/>
            <person name="Barry K."/>
            <person name="Miller A.N."/>
            <person name="Grigoriev I.V."/>
            <person name="Debuchy R."/>
            <person name="Gladieux P."/>
            <person name="Thoren M.H."/>
            <person name="Johannesson H."/>
        </authorList>
    </citation>
    <scope>NUCLEOTIDE SEQUENCE</scope>
    <source>
        <strain evidence="2">PSN309</strain>
    </source>
</reference>
<dbReference type="AlphaFoldDB" id="A0AAN6WNZ8"/>
<feature type="region of interest" description="Disordered" evidence="1">
    <location>
        <begin position="269"/>
        <end position="392"/>
    </location>
</feature>
<feature type="compositionally biased region" description="Basic residues" evidence="1">
    <location>
        <begin position="349"/>
        <end position="363"/>
    </location>
</feature>
<keyword evidence="3" id="KW-1185">Reference proteome</keyword>
<dbReference type="Proteomes" id="UP001302126">
    <property type="component" value="Unassembled WGS sequence"/>
</dbReference>
<gene>
    <name evidence="2" type="ORF">QBC35DRAFT_16838</name>
</gene>
<protein>
    <submittedName>
        <fullName evidence="2">Uncharacterized protein</fullName>
    </submittedName>
</protein>
<evidence type="ECO:0000313" key="3">
    <source>
        <dbReference type="Proteomes" id="UP001302126"/>
    </source>
</evidence>
<evidence type="ECO:0000256" key="1">
    <source>
        <dbReference type="SAM" id="MobiDB-lite"/>
    </source>
</evidence>
<feature type="compositionally biased region" description="Basic residues" evidence="1">
    <location>
        <begin position="382"/>
        <end position="392"/>
    </location>
</feature>
<proteinExistence type="predicted"/>